<keyword evidence="2" id="KW-1185">Reference proteome</keyword>
<reference evidence="1" key="1">
    <citation type="submission" date="2021-08" db="EMBL/GenBank/DDBJ databases">
        <title>WGS assembly of Ceratopteris richardii.</title>
        <authorList>
            <person name="Marchant D.B."/>
            <person name="Chen G."/>
            <person name="Jenkins J."/>
            <person name="Shu S."/>
            <person name="Leebens-Mack J."/>
            <person name="Grimwood J."/>
            <person name="Schmutz J."/>
            <person name="Soltis P."/>
            <person name="Soltis D."/>
            <person name="Chen Z.-H."/>
        </authorList>
    </citation>
    <scope>NUCLEOTIDE SEQUENCE</scope>
    <source>
        <strain evidence="1">Whitten #5841</strain>
        <tissue evidence="1">Leaf</tissue>
    </source>
</reference>
<proteinExistence type="predicted"/>
<dbReference type="AlphaFoldDB" id="A0A8T2QHS1"/>
<dbReference type="Proteomes" id="UP000825935">
    <property type="component" value="Chromosome 34"/>
</dbReference>
<gene>
    <name evidence="1" type="ORF">KP509_34G007300</name>
</gene>
<organism evidence="1 2">
    <name type="scientific">Ceratopteris richardii</name>
    <name type="common">Triangle waterfern</name>
    <dbReference type="NCBI Taxonomy" id="49495"/>
    <lineage>
        <taxon>Eukaryota</taxon>
        <taxon>Viridiplantae</taxon>
        <taxon>Streptophyta</taxon>
        <taxon>Embryophyta</taxon>
        <taxon>Tracheophyta</taxon>
        <taxon>Polypodiopsida</taxon>
        <taxon>Polypodiidae</taxon>
        <taxon>Polypodiales</taxon>
        <taxon>Pteridineae</taxon>
        <taxon>Pteridaceae</taxon>
        <taxon>Parkerioideae</taxon>
        <taxon>Ceratopteris</taxon>
    </lineage>
</organism>
<evidence type="ECO:0000313" key="2">
    <source>
        <dbReference type="Proteomes" id="UP000825935"/>
    </source>
</evidence>
<protein>
    <submittedName>
        <fullName evidence="1">Uncharacterized protein</fullName>
    </submittedName>
</protein>
<comment type="caution">
    <text evidence="1">The sequence shown here is derived from an EMBL/GenBank/DDBJ whole genome shotgun (WGS) entry which is preliminary data.</text>
</comment>
<name>A0A8T2QHS1_CERRI</name>
<accession>A0A8T2QHS1</accession>
<dbReference type="EMBL" id="CM035439">
    <property type="protein sequence ID" value="KAH7283429.1"/>
    <property type="molecule type" value="Genomic_DNA"/>
</dbReference>
<evidence type="ECO:0000313" key="1">
    <source>
        <dbReference type="EMBL" id="KAH7283429.1"/>
    </source>
</evidence>
<sequence>MKDQLTNAIVVIRFIFRGGTSRDQMDDSYAGPLLVCRDHVPFLLRRNGWASKLRRSGRTMDL</sequence>